<gene>
    <name evidence="1" type="ORF">OPT61_g1836</name>
</gene>
<proteinExistence type="predicted"/>
<keyword evidence="2" id="KW-1185">Reference proteome</keyword>
<dbReference type="Proteomes" id="UP001153331">
    <property type="component" value="Unassembled WGS sequence"/>
</dbReference>
<dbReference type="EMBL" id="JAPHNI010000077">
    <property type="protein sequence ID" value="KAJ8116840.1"/>
    <property type="molecule type" value="Genomic_DNA"/>
</dbReference>
<accession>A0ACC2INQ0</accession>
<protein>
    <submittedName>
        <fullName evidence="1">Uncharacterized protein</fullName>
    </submittedName>
</protein>
<name>A0ACC2INQ0_9PLEO</name>
<sequence length="157" mass="17044">MTGSRGMQGRDLEINIAFSAEPRPIIATPRRQVLVGGVVPSGLAVAVQLASCHAVRLEASPSKVKSGTGNWYEGSNTGSAMEPLRRGRENLDRARPLHRIINDRFHKAILALIDVRLRSNWSSISTPRKVQWREDEVGIPGVDVQELDVGAGGGDGW</sequence>
<reference evidence="1" key="1">
    <citation type="submission" date="2022-11" db="EMBL/GenBank/DDBJ databases">
        <title>Genome Sequence of Boeremia exigua.</title>
        <authorList>
            <person name="Buettner E."/>
        </authorList>
    </citation>
    <scope>NUCLEOTIDE SEQUENCE</scope>
    <source>
        <strain evidence="1">CU02</strain>
    </source>
</reference>
<evidence type="ECO:0000313" key="1">
    <source>
        <dbReference type="EMBL" id="KAJ8116840.1"/>
    </source>
</evidence>
<evidence type="ECO:0000313" key="2">
    <source>
        <dbReference type="Proteomes" id="UP001153331"/>
    </source>
</evidence>
<comment type="caution">
    <text evidence="1">The sequence shown here is derived from an EMBL/GenBank/DDBJ whole genome shotgun (WGS) entry which is preliminary data.</text>
</comment>
<organism evidence="1 2">
    <name type="scientific">Boeremia exigua</name>
    <dbReference type="NCBI Taxonomy" id="749465"/>
    <lineage>
        <taxon>Eukaryota</taxon>
        <taxon>Fungi</taxon>
        <taxon>Dikarya</taxon>
        <taxon>Ascomycota</taxon>
        <taxon>Pezizomycotina</taxon>
        <taxon>Dothideomycetes</taxon>
        <taxon>Pleosporomycetidae</taxon>
        <taxon>Pleosporales</taxon>
        <taxon>Pleosporineae</taxon>
        <taxon>Didymellaceae</taxon>
        <taxon>Boeremia</taxon>
    </lineage>
</organism>